<dbReference type="PANTHER" id="PTHR48094">
    <property type="entry name" value="PROTEIN/NUCLEIC ACID DEGLYCASE DJ-1-RELATED"/>
    <property type="match status" value="1"/>
</dbReference>
<dbReference type="InterPro" id="IPR029062">
    <property type="entry name" value="Class_I_gatase-like"/>
</dbReference>
<evidence type="ECO:0000313" key="4">
    <source>
        <dbReference type="EMBL" id="MCM6778403.1"/>
    </source>
</evidence>
<dbReference type="PANTHER" id="PTHR48094:SF11">
    <property type="entry name" value="GLUTATHIONE-INDEPENDENT GLYOXALASE HSP31-RELATED"/>
    <property type="match status" value="1"/>
</dbReference>
<comment type="caution">
    <text evidence="4">The sequence shown here is derived from an EMBL/GenBank/DDBJ whole genome shotgun (WGS) entry which is preliminary data.</text>
</comment>
<dbReference type="GO" id="GO:0005737">
    <property type="term" value="C:cytoplasm"/>
    <property type="evidence" value="ECO:0007669"/>
    <property type="project" value="TreeGrafter"/>
</dbReference>
<keyword evidence="1" id="KW-0346">Stress response</keyword>
<evidence type="ECO:0000313" key="5">
    <source>
        <dbReference type="Proteomes" id="UP001139157"/>
    </source>
</evidence>
<dbReference type="Proteomes" id="UP001139157">
    <property type="component" value="Unassembled WGS sequence"/>
</dbReference>
<name>A0A9X2J0C2_9NOCA</name>
<sequence length="341" mass="37376">MSDTATGRQKALIMISSAREVPLGEPAGTRLSSGFFLSEMGPLLQDFRRDHNLVFVTPDGRPPQLDVNCLFLAGYAPLDKQAEVGAEAAAAQAADFDPEAFRRDHPELVAARDRELQTAYELLGRIPVSDPLPMTDKEVVSIRDEVAETFRSQPVHEWMSAKDLIDRDRDPADPFDLGDFAFIHLPGGHAPVVDFGDNPYLGALLNILHDKGVVLSMICHGPLALVSTKYRVSDDGRITTDGDHPLAGAHVTTLAKELERSSTDASKGGYLALPGKQTRLTEYVEDRLREAGYRVEIPANPLEPLAVYDEDRNLLTGDGPQAMREQTTRLRTILTRAEAAL</sequence>
<dbReference type="GO" id="GO:0019243">
    <property type="term" value="P:methylglyoxal catabolic process to D-lactate via S-lactoyl-glutathione"/>
    <property type="evidence" value="ECO:0007669"/>
    <property type="project" value="TreeGrafter"/>
</dbReference>
<gene>
    <name evidence="4" type="ORF">NDR86_33430</name>
</gene>
<evidence type="ECO:0000256" key="1">
    <source>
        <dbReference type="ARBA" id="ARBA00023016"/>
    </source>
</evidence>
<comment type="similarity">
    <text evidence="3">Belongs to the peptidase C56 family. HSP31-like subfamily.</text>
</comment>
<dbReference type="AlphaFoldDB" id="A0A9X2J0C2"/>
<dbReference type="SUPFAM" id="SSF52317">
    <property type="entry name" value="Class I glutamine amidotransferase-like"/>
    <property type="match status" value="1"/>
</dbReference>
<dbReference type="RefSeq" id="WP_251917909.1">
    <property type="nucleotide sequence ID" value="NZ_JAMRXG010000021.1"/>
</dbReference>
<dbReference type="GO" id="GO:0019172">
    <property type="term" value="F:glyoxalase III activity"/>
    <property type="evidence" value="ECO:0007669"/>
    <property type="project" value="TreeGrafter"/>
</dbReference>
<evidence type="ECO:0008006" key="6">
    <source>
        <dbReference type="Google" id="ProtNLM"/>
    </source>
</evidence>
<keyword evidence="2" id="KW-0456">Lyase</keyword>
<dbReference type="EMBL" id="JAMRXG010000021">
    <property type="protein sequence ID" value="MCM6778403.1"/>
    <property type="molecule type" value="Genomic_DNA"/>
</dbReference>
<dbReference type="Gene3D" id="3.40.50.880">
    <property type="match status" value="1"/>
</dbReference>
<proteinExistence type="inferred from homology"/>
<keyword evidence="5" id="KW-1185">Reference proteome</keyword>
<organism evidence="4 5">
    <name type="scientific">Nocardia pulmonis</name>
    <dbReference type="NCBI Taxonomy" id="2951408"/>
    <lineage>
        <taxon>Bacteria</taxon>
        <taxon>Bacillati</taxon>
        <taxon>Actinomycetota</taxon>
        <taxon>Actinomycetes</taxon>
        <taxon>Mycobacteriales</taxon>
        <taxon>Nocardiaceae</taxon>
        <taxon>Nocardia</taxon>
    </lineage>
</organism>
<reference evidence="4" key="1">
    <citation type="submission" date="2022-06" db="EMBL/GenBank/DDBJ databases">
        <title>Novel species in genus nocardia.</title>
        <authorList>
            <person name="Li F."/>
        </authorList>
    </citation>
    <scope>NUCLEOTIDE SEQUENCE</scope>
    <source>
        <strain evidence="4">CDC141</strain>
    </source>
</reference>
<evidence type="ECO:0000256" key="3">
    <source>
        <dbReference type="ARBA" id="ARBA00038493"/>
    </source>
</evidence>
<accession>A0A9X2J0C2</accession>
<dbReference type="InterPro" id="IPR050325">
    <property type="entry name" value="Prot/Nucl_acid_deglycase"/>
</dbReference>
<evidence type="ECO:0000256" key="2">
    <source>
        <dbReference type="ARBA" id="ARBA00023239"/>
    </source>
</evidence>
<protein>
    <recommendedName>
        <fullName evidence="6">Intracellular protease/amidase</fullName>
    </recommendedName>
</protein>